<sequence length="507" mass="52581">MNPVIAYSRVTSASLKSTAKRHPRRFILSSTRTDTSGVGFRSERGPILVAIMVTTGLVAIDATILATAVPTIVADLGGFTSFPWLFSVYLLTQAVSVPIYSKLADTVGRKPVILLGIGLFLLGSILCGFAWSMPALIAFRAVQGLGAGAVQPMAITIAGDIYTVAERAKAQGYIASVWGISSVVGPTLGGVFSEFLSWNWIFFVNIPLCLAAAWLLVRHLHETVERTRHRIDWAGGLLLTTGMSLLILALLEGGNAWEWLSVPSVGAFVVSAVLLVAFVRVEQRADEPVLPLWVFSRRLLLAASLVSVGVGVILIGLTSYVPTFLEALLGVSPLTSGLTLAALTIGWPISASQSGRLYLRFGFRTTALLGCAVVVLGCVGLVLASMQPSVVAVGLACFVIGAGLGLVASPTLIAAQSSVGWSERGVVTGANLFSRSMGSAVGVAALGALVNGLMHGDTPTEDPAQFGDAVTVAFVAVALVALVTVAAAAAMPRDTGSPGTPDADPAD</sequence>
<gene>
    <name evidence="10" type="ORF">CXY01_34770</name>
</gene>
<dbReference type="FunFam" id="1.20.1720.10:FF:000004">
    <property type="entry name" value="EmrB/QacA family drug resistance transporter"/>
    <property type="match status" value="1"/>
</dbReference>
<name>A0A510V7V9_9CELL</name>
<feature type="transmembrane region" description="Helical" evidence="8">
    <location>
        <begin position="81"/>
        <end position="100"/>
    </location>
</feature>
<evidence type="ECO:0000256" key="6">
    <source>
        <dbReference type="ARBA" id="ARBA00022989"/>
    </source>
</evidence>
<feature type="transmembrane region" description="Helical" evidence="8">
    <location>
        <begin position="257"/>
        <end position="279"/>
    </location>
</feature>
<feature type="transmembrane region" description="Helical" evidence="8">
    <location>
        <begin position="145"/>
        <end position="165"/>
    </location>
</feature>
<dbReference type="InterPro" id="IPR020846">
    <property type="entry name" value="MFS_dom"/>
</dbReference>
<dbReference type="Gene3D" id="1.20.1250.20">
    <property type="entry name" value="MFS general substrate transporter like domains"/>
    <property type="match status" value="1"/>
</dbReference>
<dbReference type="Gene3D" id="1.20.1720.10">
    <property type="entry name" value="Multidrug resistance protein D"/>
    <property type="match status" value="1"/>
</dbReference>
<dbReference type="InterPro" id="IPR036259">
    <property type="entry name" value="MFS_trans_sf"/>
</dbReference>
<feature type="transmembrane region" description="Helical" evidence="8">
    <location>
        <begin position="436"/>
        <end position="454"/>
    </location>
</feature>
<comment type="caution">
    <text evidence="10">The sequence shown here is derived from an EMBL/GenBank/DDBJ whole genome shotgun (WGS) entry which is preliminary data.</text>
</comment>
<evidence type="ECO:0000256" key="2">
    <source>
        <dbReference type="ARBA" id="ARBA00007520"/>
    </source>
</evidence>
<keyword evidence="5 8" id="KW-0812">Transmembrane</keyword>
<feature type="transmembrane region" description="Helical" evidence="8">
    <location>
        <begin position="198"/>
        <end position="217"/>
    </location>
</feature>
<evidence type="ECO:0000256" key="1">
    <source>
        <dbReference type="ARBA" id="ARBA00004429"/>
    </source>
</evidence>
<proteinExistence type="inferred from homology"/>
<feature type="transmembrane region" description="Helical" evidence="8">
    <location>
        <begin position="390"/>
        <end position="415"/>
    </location>
</feature>
<comment type="subcellular location">
    <subcellularLocation>
        <location evidence="1">Cell inner membrane</location>
        <topology evidence="1">Multi-pass membrane protein</topology>
    </subcellularLocation>
</comment>
<feature type="transmembrane region" description="Helical" evidence="8">
    <location>
        <begin position="172"/>
        <end position="192"/>
    </location>
</feature>
<evidence type="ECO:0000259" key="9">
    <source>
        <dbReference type="PROSITE" id="PS50850"/>
    </source>
</evidence>
<dbReference type="InterPro" id="IPR011701">
    <property type="entry name" value="MFS"/>
</dbReference>
<evidence type="ECO:0000256" key="8">
    <source>
        <dbReference type="SAM" id="Phobius"/>
    </source>
</evidence>
<feature type="transmembrane region" description="Helical" evidence="8">
    <location>
        <begin position="112"/>
        <end position="133"/>
    </location>
</feature>
<accession>A0A510V7V9</accession>
<reference evidence="10 11" key="1">
    <citation type="submission" date="2019-07" db="EMBL/GenBank/DDBJ databases">
        <title>Whole genome shotgun sequence of Cellulomonas xylanilytica NBRC 101102.</title>
        <authorList>
            <person name="Hosoyama A."/>
            <person name="Uohara A."/>
            <person name="Ohji S."/>
            <person name="Ichikawa N."/>
        </authorList>
    </citation>
    <scope>NUCLEOTIDE SEQUENCE [LARGE SCALE GENOMIC DNA]</scope>
    <source>
        <strain evidence="10 11">NBRC 101102</strain>
    </source>
</reference>
<dbReference type="PROSITE" id="PS50850">
    <property type="entry name" value="MFS"/>
    <property type="match status" value="1"/>
</dbReference>
<feature type="transmembrane region" description="Helical" evidence="8">
    <location>
        <begin position="361"/>
        <end position="384"/>
    </location>
</feature>
<keyword evidence="4" id="KW-1003">Cell membrane</keyword>
<organism evidence="10 11">
    <name type="scientific">Cellulomonas xylanilytica</name>
    <dbReference type="NCBI Taxonomy" id="233583"/>
    <lineage>
        <taxon>Bacteria</taxon>
        <taxon>Bacillati</taxon>
        <taxon>Actinomycetota</taxon>
        <taxon>Actinomycetes</taxon>
        <taxon>Micrococcales</taxon>
        <taxon>Cellulomonadaceae</taxon>
        <taxon>Cellulomonas</taxon>
    </lineage>
</organism>
<comment type="similarity">
    <text evidence="2">Belongs to the major facilitator superfamily. TCR/Tet family.</text>
</comment>
<feature type="domain" description="Major facilitator superfamily (MFS) profile" evidence="9">
    <location>
        <begin position="47"/>
        <end position="496"/>
    </location>
</feature>
<dbReference type="GO" id="GO:0005886">
    <property type="term" value="C:plasma membrane"/>
    <property type="evidence" value="ECO:0007669"/>
    <property type="project" value="UniProtKB-SubCell"/>
</dbReference>
<evidence type="ECO:0000256" key="4">
    <source>
        <dbReference type="ARBA" id="ARBA00022475"/>
    </source>
</evidence>
<dbReference type="EMBL" id="BJUB01000012">
    <property type="protein sequence ID" value="GEK22957.1"/>
    <property type="molecule type" value="Genomic_DNA"/>
</dbReference>
<dbReference type="GO" id="GO:0022857">
    <property type="term" value="F:transmembrane transporter activity"/>
    <property type="evidence" value="ECO:0007669"/>
    <property type="project" value="InterPro"/>
</dbReference>
<keyword evidence="3" id="KW-0813">Transport</keyword>
<dbReference type="SUPFAM" id="SSF103473">
    <property type="entry name" value="MFS general substrate transporter"/>
    <property type="match status" value="1"/>
</dbReference>
<evidence type="ECO:0000313" key="10">
    <source>
        <dbReference type="EMBL" id="GEK22957.1"/>
    </source>
</evidence>
<dbReference type="Proteomes" id="UP000321118">
    <property type="component" value="Unassembled WGS sequence"/>
</dbReference>
<feature type="transmembrane region" description="Helical" evidence="8">
    <location>
        <begin position="47"/>
        <end position="69"/>
    </location>
</feature>
<keyword evidence="7 8" id="KW-0472">Membrane</keyword>
<protein>
    <submittedName>
        <fullName evidence="10">MFS transporter</fullName>
    </submittedName>
</protein>
<feature type="transmembrane region" description="Helical" evidence="8">
    <location>
        <begin position="299"/>
        <end position="321"/>
    </location>
</feature>
<feature type="transmembrane region" description="Helical" evidence="8">
    <location>
        <begin position="466"/>
        <end position="490"/>
    </location>
</feature>
<keyword evidence="6 8" id="KW-1133">Transmembrane helix</keyword>
<evidence type="ECO:0000256" key="7">
    <source>
        <dbReference type="ARBA" id="ARBA00023136"/>
    </source>
</evidence>
<dbReference type="PANTHER" id="PTHR23501">
    <property type="entry name" value="MAJOR FACILITATOR SUPERFAMILY"/>
    <property type="match status" value="1"/>
</dbReference>
<feature type="transmembrane region" description="Helical" evidence="8">
    <location>
        <begin position="327"/>
        <end position="349"/>
    </location>
</feature>
<evidence type="ECO:0000256" key="3">
    <source>
        <dbReference type="ARBA" id="ARBA00022448"/>
    </source>
</evidence>
<feature type="transmembrane region" description="Helical" evidence="8">
    <location>
        <begin position="233"/>
        <end position="251"/>
    </location>
</feature>
<dbReference type="PRINTS" id="PR01036">
    <property type="entry name" value="TCRTETB"/>
</dbReference>
<dbReference type="Pfam" id="PF07690">
    <property type="entry name" value="MFS_1"/>
    <property type="match status" value="1"/>
</dbReference>
<dbReference type="AlphaFoldDB" id="A0A510V7V9"/>
<evidence type="ECO:0000256" key="5">
    <source>
        <dbReference type="ARBA" id="ARBA00022692"/>
    </source>
</evidence>
<evidence type="ECO:0000313" key="11">
    <source>
        <dbReference type="Proteomes" id="UP000321118"/>
    </source>
</evidence>
<dbReference type="PANTHER" id="PTHR23501:SF191">
    <property type="entry name" value="VACUOLAR BASIC AMINO ACID TRANSPORTER 4"/>
    <property type="match status" value="1"/>
</dbReference>
<keyword evidence="11" id="KW-1185">Reference proteome</keyword>